<dbReference type="InterPro" id="IPR052710">
    <property type="entry name" value="CAAX_protease"/>
</dbReference>
<evidence type="ECO:0000256" key="1">
    <source>
        <dbReference type="SAM" id="Phobius"/>
    </source>
</evidence>
<dbReference type="GO" id="GO:0004175">
    <property type="term" value="F:endopeptidase activity"/>
    <property type="evidence" value="ECO:0007669"/>
    <property type="project" value="UniProtKB-ARBA"/>
</dbReference>
<feature type="transmembrane region" description="Helical" evidence="1">
    <location>
        <begin position="157"/>
        <end position="178"/>
    </location>
</feature>
<keyword evidence="4" id="KW-1185">Reference proteome</keyword>
<keyword evidence="1" id="KW-1133">Transmembrane helix</keyword>
<evidence type="ECO:0000313" key="4">
    <source>
        <dbReference type="Proteomes" id="UP000290889"/>
    </source>
</evidence>
<feature type="transmembrane region" description="Helical" evidence="1">
    <location>
        <begin position="104"/>
        <end position="124"/>
    </location>
</feature>
<accession>A0A411E994</accession>
<dbReference type="PANTHER" id="PTHR36435:SF1">
    <property type="entry name" value="CAAX AMINO TERMINAL PROTEASE FAMILY PROTEIN"/>
    <property type="match status" value="1"/>
</dbReference>
<proteinExistence type="predicted"/>
<dbReference type="OrthoDB" id="847268at2"/>
<feature type="transmembrane region" description="Helical" evidence="1">
    <location>
        <begin position="72"/>
        <end position="92"/>
    </location>
</feature>
<dbReference type="GO" id="GO:0006508">
    <property type="term" value="P:proteolysis"/>
    <property type="evidence" value="ECO:0007669"/>
    <property type="project" value="UniProtKB-KW"/>
</dbReference>
<dbReference type="Pfam" id="PF02517">
    <property type="entry name" value="Rce1-like"/>
    <property type="match status" value="1"/>
</dbReference>
<gene>
    <name evidence="3" type="ORF">EQY75_06795</name>
</gene>
<keyword evidence="3" id="KW-0482">Metalloprotease</keyword>
<feature type="domain" description="CAAX prenyl protease 2/Lysostaphin resistance protein A-like" evidence="2">
    <location>
        <begin position="75"/>
        <end position="169"/>
    </location>
</feature>
<keyword evidence="3" id="KW-0378">Hydrolase</keyword>
<reference evidence="3 4" key="1">
    <citation type="submission" date="2019-01" db="EMBL/GenBank/DDBJ databases">
        <title>Muriicola soli sp. nov., isolated from soil.</title>
        <authorList>
            <person name="Kang H.J."/>
            <person name="Kim S.B."/>
        </authorList>
    </citation>
    <scope>NUCLEOTIDE SEQUENCE [LARGE SCALE GENOMIC DNA]</scope>
    <source>
        <strain evidence="3 4">MMS17-SY002</strain>
    </source>
</reference>
<keyword evidence="3" id="KW-0645">Protease</keyword>
<keyword evidence="1" id="KW-0472">Membrane</keyword>
<evidence type="ECO:0000313" key="3">
    <source>
        <dbReference type="EMBL" id="QBA64259.1"/>
    </source>
</evidence>
<dbReference type="PANTHER" id="PTHR36435">
    <property type="entry name" value="SLR1288 PROTEIN"/>
    <property type="match status" value="1"/>
</dbReference>
<keyword evidence="1" id="KW-0812">Transmembrane</keyword>
<evidence type="ECO:0000259" key="2">
    <source>
        <dbReference type="Pfam" id="PF02517"/>
    </source>
</evidence>
<dbReference type="RefSeq" id="WP_129604149.1">
    <property type="nucleotide sequence ID" value="NZ_CP035544.1"/>
</dbReference>
<dbReference type="GO" id="GO:0080120">
    <property type="term" value="P:CAAX-box protein maturation"/>
    <property type="evidence" value="ECO:0007669"/>
    <property type="project" value="UniProtKB-ARBA"/>
</dbReference>
<protein>
    <submittedName>
        <fullName evidence="3">CPBP family intramembrane metalloprotease</fullName>
    </submittedName>
</protein>
<sequence>MMLRRLWSFCRKPEYVPYKNLSLTLRLKIVYSLVFWNFIVGIGIVMLAEGLFQWLDIDMGKHKTEDMFLKYSYFQVFALMVLMAPILEEIIFRGPLIFFKRSSFFPIAFYLSCLLFGLVHLSNFEEGASLLMWAPLLVAPQALMGLFLGFLRVKLGLRYAILMHMSHNGILFLLISLIELVE</sequence>
<dbReference type="InterPro" id="IPR003675">
    <property type="entry name" value="Rce1/LyrA-like_dom"/>
</dbReference>
<dbReference type="GO" id="GO:0008237">
    <property type="term" value="F:metallopeptidase activity"/>
    <property type="evidence" value="ECO:0007669"/>
    <property type="project" value="UniProtKB-KW"/>
</dbReference>
<dbReference type="EMBL" id="CP035544">
    <property type="protein sequence ID" value="QBA64259.1"/>
    <property type="molecule type" value="Genomic_DNA"/>
</dbReference>
<feature type="transmembrane region" description="Helical" evidence="1">
    <location>
        <begin position="130"/>
        <end position="150"/>
    </location>
</feature>
<feature type="transmembrane region" description="Helical" evidence="1">
    <location>
        <begin position="29"/>
        <end position="52"/>
    </location>
</feature>
<dbReference type="Proteomes" id="UP000290889">
    <property type="component" value="Chromosome"/>
</dbReference>
<dbReference type="AlphaFoldDB" id="A0A411E994"/>
<dbReference type="KEGG" id="mur:EQY75_06795"/>
<name>A0A411E994_9FLAO</name>
<organism evidence="3 4">
    <name type="scientific">Muriicola soli</name>
    <dbReference type="NCBI Taxonomy" id="2507538"/>
    <lineage>
        <taxon>Bacteria</taxon>
        <taxon>Pseudomonadati</taxon>
        <taxon>Bacteroidota</taxon>
        <taxon>Flavobacteriia</taxon>
        <taxon>Flavobacteriales</taxon>
        <taxon>Flavobacteriaceae</taxon>
        <taxon>Muriicola</taxon>
    </lineage>
</organism>